<proteinExistence type="predicted"/>
<feature type="non-terminal residue" evidence="7">
    <location>
        <position position="135"/>
    </location>
</feature>
<keyword evidence="2" id="KW-1003">Cell membrane</keyword>
<comment type="caution">
    <text evidence="7">The sequence shown here is derived from an EMBL/GenBank/DDBJ whole genome shotgun (WGS) entry which is preliminary data.</text>
</comment>
<evidence type="ECO:0008006" key="8">
    <source>
        <dbReference type="Google" id="ProtNLM"/>
    </source>
</evidence>
<dbReference type="PANTHER" id="PTHR33529">
    <property type="entry name" value="SLR0882 PROTEIN-RELATED"/>
    <property type="match status" value="1"/>
</dbReference>
<name>X1J7X5_9ZZZZ</name>
<feature type="transmembrane region" description="Helical" evidence="6">
    <location>
        <begin position="68"/>
        <end position="87"/>
    </location>
</feature>
<evidence type="ECO:0000256" key="6">
    <source>
        <dbReference type="SAM" id="Phobius"/>
    </source>
</evidence>
<accession>X1J7X5</accession>
<evidence type="ECO:0000256" key="4">
    <source>
        <dbReference type="ARBA" id="ARBA00022989"/>
    </source>
</evidence>
<dbReference type="GO" id="GO:0015920">
    <property type="term" value="P:lipopolysaccharide transport"/>
    <property type="evidence" value="ECO:0007669"/>
    <property type="project" value="TreeGrafter"/>
</dbReference>
<evidence type="ECO:0000256" key="5">
    <source>
        <dbReference type="ARBA" id="ARBA00023136"/>
    </source>
</evidence>
<comment type="subcellular location">
    <subcellularLocation>
        <location evidence="1">Cell membrane</location>
        <topology evidence="1">Multi-pass membrane protein</topology>
    </subcellularLocation>
</comment>
<evidence type="ECO:0000313" key="7">
    <source>
        <dbReference type="EMBL" id="GAH65868.1"/>
    </source>
</evidence>
<evidence type="ECO:0000256" key="2">
    <source>
        <dbReference type="ARBA" id="ARBA00022475"/>
    </source>
</evidence>
<feature type="transmembrane region" description="Helical" evidence="6">
    <location>
        <begin position="108"/>
        <end position="125"/>
    </location>
</feature>
<evidence type="ECO:0000256" key="3">
    <source>
        <dbReference type="ARBA" id="ARBA00022692"/>
    </source>
</evidence>
<protein>
    <recommendedName>
        <fullName evidence="8">Permease YjgP/YjgQ</fullName>
    </recommendedName>
</protein>
<gene>
    <name evidence="7" type="ORF">S03H2_54337</name>
</gene>
<dbReference type="InterPro" id="IPR005495">
    <property type="entry name" value="LptG/LptF_permease"/>
</dbReference>
<dbReference type="GO" id="GO:0043190">
    <property type="term" value="C:ATP-binding cassette (ABC) transporter complex"/>
    <property type="evidence" value="ECO:0007669"/>
    <property type="project" value="TreeGrafter"/>
</dbReference>
<keyword evidence="5 6" id="KW-0472">Membrane</keyword>
<keyword evidence="3 6" id="KW-0812">Transmembrane</keyword>
<dbReference type="Pfam" id="PF03739">
    <property type="entry name" value="LptF_LptG"/>
    <property type="match status" value="1"/>
</dbReference>
<keyword evidence="4 6" id="KW-1133">Transmembrane helix</keyword>
<feature type="transmembrane region" description="Helical" evidence="6">
    <location>
        <begin position="12"/>
        <end position="31"/>
    </location>
</feature>
<dbReference type="PANTHER" id="PTHR33529:SF8">
    <property type="entry name" value="PERMEASE, YJGP_YJGQ FAMILY"/>
    <property type="match status" value="1"/>
</dbReference>
<dbReference type="AlphaFoldDB" id="X1J7X5"/>
<organism evidence="7">
    <name type="scientific">marine sediment metagenome</name>
    <dbReference type="NCBI Taxonomy" id="412755"/>
    <lineage>
        <taxon>unclassified sequences</taxon>
        <taxon>metagenomes</taxon>
        <taxon>ecological metagenomes</taxon>
    </lineage>
</organism>
<reference evidence="7" key="1">
    <citation type="journal article" date="2014" name="Front. Microbiol.">
        <title>High frequency of phylogenetically diverse reductive dehalogenase-homologous genes in deep subseafloor sedimentary metagenomes.</title>
        <authorList>
            <person name="Kawai M."/>
            <person name="Futagami T."/>
            <person name="Toyoda A."/>
            <person name="Takaki Y."/>
            <person name="Nishi S."/>
            <person name="Hori S."/>
            <person name="Arai W."/>
            <person name="Tsubouchi T."/>
            <person name="Morono Y."/>
            <person name="Uchiyama I."/>
            <person name="Ito T."/>
            <person name="Fujiyama A."/>
            <person name="Inagaki F."/>
            <person name="Takami H."/>
        </authorList>
    </citation>
    <scope>NUCLEOTIDE SEQUENCE</scope>
    <source>
        <strain evidence="7">Expedition CK06-06</strain>
    </source>
</reference>
<dbReference type="EMBL" id="BARU01034636">
    <property type="protein sequence ID" value="GAH65868.1"/>
    <property type="molecule type" value="Genomic_DNA"/>
</dbReference>
<sequence>MLNILDRYILRSFLYSYVVCAVALLGLTMVLDAFLRIKDFMDAAHASAGPGFGVLQVMLQYYSVRLPLFMHMVSPAVMLTAAMFSMAQMNKNNELVPMRASGISLFRTLTPLFLLAIVITAGVVVNREMVIPTLV</sequence>
<evidence type="ECO:0000256" key="1">
    <source>
        <dbReference type="ARBA" id="ARBA00004651"/>
    </source>
</evidence>